<reference evidence="12" key="1">
    <citation type="submission" date="2017-09" db="EMBL/GenBank/DDBJ databases">
        <title>Depth-based differentiation of microbial function through sediment-hosted aquifers and enrichment of novel symbionts in the deep terrestrial subsurface.</title>
        <authorList>
            <person name="Probst A.J."/>
            <person name="Ladd B."/>
            <person name="Jarett J.K."/>
            <person name="Geller-Mcgrath D.E."/>
            <person name="Sieber C.M.K."/>
            <person name="Emerson J.B."/>
            <person name="Anantharaman K."/>
            <person name="Thomas B.C."/>
            <person name="Malmstrom R."/>
            <person name="Stieglmeier M."/>
            <person name="Klingl A."/>
            <person name="Woyke T."/>
            <person name="Ryan C.M."/>
            <person name="Banfield J.F."/>
        </authorList>
    </citation>
    <scope>NUCLEOTIDE SEQUENCE [LARGE SCALE GENOMIC DNA]</scope>
</reference>
<feature type="compositionally biased region" description="Basic and acidic residues" evidence="10">
    <location>
        <begin position="1"/>
        <end position="37"/>
    </location>
</feature>
<feature type="region of interest" description="Disordered" evidence="10">
    <location>
        <begin position="1"/>
        <end position="59"/>
    </location>
</feature>
<dbReference type="InterPro" id="IPR005878">
    <property type="entry name" value="Ribosom_uL1_bac-type"/>
</dbReference>
<evidence type="ECO:0000256" key="8">
    <source>
        <dbReference type="ARBA" id="ARBA00035241"/>
    </source>
</evidence>
<feature type="compositionally biased region" description="Basic residues" evidence="10">
    <location>
        <begin position="38"/>
        <end position="55"/>
    </location>
</feature>
<evidence type="ECO:0000256" key="3">
    <source>
        <dbReference type="ARBA" id="ARBA00022730"/>
    </source>
</evidence>
<keyword evidence="5" id="KW-0694">RNA-binding</keyword>
<dbReference type="GO" id="GO:0006412">
    <property type="term" value="P:translation"/>
    <property type="evidence" value="ECO:0007669"/>
    <property type="project" value="InterPro"/>
</dbReference>
<comment type="similarity">
    <text evidence="1">Belongs to the universal ribosomal protein uL1 family.</text>
</comment>
<gene>
    <name evidence="11" type="ORF">CO181_03420</name>
</gene>
<dbReference type="InterPro" id="IPR002143">
    <property type="entry name" value="Ribosomal_uL1"/>
</dbReference>
<dbReference type="PIRSF" id="PIRSF002155">
    <property type="entry name" value="Ribosomal_L1"/>
    <property type="match status" value="1"/>
</dbReference>
<dbReference type="FunFam" id="3.40.50.790:FF:000001">
    <property type="entry name" value="50S ribosomal protein L1"/>
    <property type="match status" value="1"/>
</dbReference>
<keyword evidence="6 11" id="KW-0689">Ribosomal protein</keyword>
<name>A0A2M7WWM3_UNCKA</name>
<accession>A0A2M7WWM3</accession>
<dbReference type="InterPro" id="IPR023674">
    <property type="entry name" value="Ribosomal_uL1-like"/>
</dbReference>
<evidence type="ECO:0000256" key="4">
    <source>
        <dbReference type="ARBA" id="ARBA00022845"/>
    </source>
</evidence>
<dbReference type="GO" id="GO:0015934">
    <property type="term" value="C:large ribosomal subunit"/>
    <property type="evidence" value="ECO:0007669"/>
    <property type="project" value="InterPro"/>
</dbReference>
<evidence type="ECO:0000313" key="11">
    <source>
        <dbReference type="EMBL" id="PJA37446.1"/>
    </source>
</evidence>
<keyword evidence="2" id="KW-0678">Repressor</keyword>
<evidence type="ECO:0000256" key="5">
    <source>
        <dbReference type="ARBA" id="ARBA00022884"/>
    </source>
</evidence>
<keyword evidence="7" id="KW-0687">Ribonucleoprotein</keyword>
<evidence type="ECO:0000256" key="1">
    <source>
        <dbReference type="ARBA" id="ARBA00010531"/>
    </source>
</evidence>
<dbReference type="AlphaFoldDB" id="A0A2M7WWM3"/>
<dbReference type="NCBIfam" id="TIGR01169">
    <property type="entry name" value="rplA_bact"/>
    <property type="match status" value="1"/>
</dbReference>
<dbReference type="Pfam" id="PF00687">
    <property type="entry name" value="Ribosomal_L1"/>
    <property type="match status" value="1"/>
</dbReference>
<dbReference type="SUPFAM" id="SSF56808">
    <property type="entry name" value="Ribosomal protein L1"/>
    <property type="match status" value="1"/>
</dbReference>
<dbReference type="Proteomes" id="UP000230538">
    <property type="component" value="Unassembled WGS sequence"/>
</dbReference>
<dbReference type="CDD" id="cd00403">
    <property type="entry name" value="Ribosomal_L1"/>
    <property type="match status" value="1"/>
</dbReference>
<dbReference type="PANTHER" id="PTHR36427:SF3">
    <property type="entry name" value="LARGE RIBOSOMAL SUBUNIT PROTEIN UL1M"/>
    <property type="match status" value="1"/>
</dbReference>
<dbReference type="InterPro" id="IPR028364">
    <property type="entry name" value="Ribosomal_uL1/biogenesis"/>
</dbReference>
<dbReference type="Gene3D" id="3.40.50.790">
    <property type="match status" value="1"/>
</dbReference>
<dbReference type="PANTHER" id="PTHR36427">
    <property type="entry name" value="54S RIBOSOMAL PROTEIN L1, MITOCHONDRIAL"/>
    <property type="match status" value="1"/>
</dbReference>
<evidence type="ECO:0000256" key="9">
    <source>
        <dbReference type="ARBA" id="ARBA00035452"/>
    </source>
</evidence>
<proteinExistence type="inferred from homology"/>
<evidence type="ECO:0000256" key="10">
    <source>
        <dbReference type="SAM" id="MobiDB-lite"/>
    </source>
</evidence>
<dbReference type="InterPro" id="IPR016095">
    <property type="entry name" value="Ribosomal_uL1_3-a/b-sand"/>
</dbReference>
<evidence type="ECO:0000256" key="7">
    <source>
        <dbReference type="ARBA" id="ARBA00023274"/>
    </source>
</evidence>
<evidence type="ECO:0000313" key="12">
    <source>
        <dbReference type="Proteomes" id="UP000230538"/>
    </source>
</evidence>
<comment type="caution">
    <text evidence="11">The sequence shown here is derived from an EMBL/GenBank/DDBJ whole genome shotgun (WGS) entry which is preliminary data.</text>
</comment>
<dbReference type="GO" id="GO:0003735">
    <property type="term" value="F:structural constituent of ribosome"/>
    <property type="evidence" value="ECO:0007669"/>
    <property type="project" value="InterPro"/>
</dbReference>
<organism evidence="11 12">
    <name type="scientific">candidate division WWE3 bacterium CG_4_9_14_3_um_filter_43_9</name>
    <dbReference type="NCBI Taxonomy" id="1975082"/>
    <lineage>
        <taxon>Bacteria</taxon>
        <taxon>Katanobacteria</taxon>
    </lineage>
</organism>
<evidence type="ECO:0000256" key="6">
    <source>
        <dbReference type="ARBA" id="ARBA00022980"/>
    </source>
</evidence>
<dbReference type="EMBL" id="PFXB01000093">
    <property type="protein sequence ID" value="PJA37446.1"/>
    <property type="molecule type" value="Genomic_DNA"/>
</dbReference>
<protein>
    <recommendedName>
        <fullName evidence="8">Large ribosomal subunit protein uL1</fullName>
    </recommendedName>
    <alternativeName>
        <fullName evidence="9">50S ribosomal protein L1</fullName>
    </alternativeName>
</protein>
<dbReference type="GO" id="GO:0019843">
    <property type="term" value="F:rRNA binding"/>
    <property type="evidence" value="ECO:0007669"/>
    <property type="project" value="UniProtKB-KW"/>
</dbReference>
<dbReference type="GO" id="GO:0006417">
    <property type="term" value="P:regulation of translation"/>
    <property type="evidence" value="ECO:0007669"/>
    <property type="project" value="UniProtKB-KW"/>
</dbReference>
<keyword evidence="4" id="KW-0810">Translation regulation</keyword>
<keyword evidence="3" id="KW-0699">rRNA-binding</keyword>
<evidence type="ECO:0000256" key="2">
    <source>
        <dbReference type="ARBA" id="ARBA00022491"/>
    </source>
</evidence>
<dbReference type="Gene3D" id="3.30.190.20">
    <property type="match status" value="1"/>
</dbReference>
<sequence length="276" mass="30829">MKKSQNDKIQPDAQKEETSSETQDQEKAAEVKDDKKKSSSKKTTRPARKRGKKYQTQKALIDKQKAYPLPEALSLLRQTTYAQFDATAELHFNLSINPQKTEQQVRTYVNLPHGTGKKRRILVFADPKQISKLKSSDIILGDDEMIEKIESGFLDFDLVLAHPNFMPKLARASRKLGPKGLMPNPKSGTVGEDVLHLLEGFTKGKVEIRNQADSTVLHACVGKLSFSDDQLRENILTLINTLISAKPAKAKEPFIRACFLKATMGPAIRIDLTSLS</sequence>